<reference evidence="2" key="4">
    <citation type="submission" date="2025-09" db="UniProtKB">
        <authorList>
            <consortium name="Ensembl"/>
        </authorList>
    </citation>
    <scope>IDENTIFICATION</scope>
</reference>
<organism evidence="2 3">
    <name type="scientific">Pelodiscus sinensis</name>
    <name type="common">Chinese softshell turtle</name>
    <name type="synonym">Trionyx sinensis</name>
    <dbReference type="NCBI Taxonomy" id="13735"/>
    <lineage>
        <taxon>Eukaryota</taxon>
        <taxon>Metazoa</taxon>
        <taxon>Chordata</taxon>
        <taxon>Craniata</taxon>
        <taxon>Vertebrata</taxon>
        <taxon>Euteleostomi</taxon>
        <taxon>Archelosauria</taxon>
        <taxon>Testudinata</taxon>
        <taxon>Testudines</taxon>
        <taxon>Cryptodira</taxon>
        <taxon>Trionychia</taxon>
        <taxon>Trionychidae</taxon>
        <taxon>Pelodiscus</taxon>
    </lineage>
</organism>
<gene>
    <name evidence="2" type="primary">ERMARD</name>
</gene>
<evidence type="ECO:0000259" key="1">
    <source>
        <dbReference type="Pfam" id="PF13910"/>
    </source>
</evidence>
<dbReference type="InterPro" id="IPR025209">
    <property type="entry name" value="DUF4209"/>
</dbReference>
<name>K7FPK8_PELSI</name>
<dbReference type="Proteomes" id="UP000007267">
    <property type="component" value="Unassembled WGS sequence"/>
</dbReference>
<protein>
    <submittedName>
        <fullName evidence="2">ER membrane associated RNA degradation</fullName>
    </submittedName>
</protein>
<dbReference type="GeneTree" id="ENSGT00390000001024"/>
<dbReference type="EMBL" id="AGCU01078414">
    <property type="status" value="NOT_ANNOTATED_CDS"/>
    <property type="molecule type" value="Genomic_DNA"/>
</dbReference>
<dbReference type="InterPro" id="IPR039635">
    <property type="entry name" value="ERMARD"/>
</dbReference>
<dbReference type="PANTHER" id="PTHR31701">
    <property type="entry name" value="ENDOPLASMIC RETICULUM MEMBRANE-ASSOCIATED RNA DEGRADATION PROTEIN"/>
    <property type="match status" value="1"/>
</dbReference>
<dbReference type="PANTHER" id="PTHR31701:SF2">
    <property type="entry name" value="ENDOPLASMIC RETICULUM MEMBRANE-ASSOCIATED RNA DEGRADATION PROTEIN"/>
    <property type="match status" value="1"/>
</dbReference>
<evidence type="ECO:0000313" key="2">
    <source>
        <dbReference type="Ensembl" id="ENSPSIP00000009968.1"/>
    </source>
</evidence>
<reference evidence="3" key="2">
    <citation type="journal article" date="2013" name="Nat. Genet.">
        <title>The draft genomes of soft-shell turtle and green sea turtle yield insights into the development and evolution of the turtle-specific body plan.</title>
        <authorList>
            <person name="Wang Z."/>
            <person name="Pascual-Anaya J."/>
            <person name="Zadissa A."/>
            <person name="Li W."/>
            <person name="Niimura Y."/>
            <person name="Huang Z."/>
            <person name="Li C."/>
            <person name="White S."/>
            <person name="Xiong Z."/>
            <person name="Fang D."/>
            <person name="Wang B."/>
            <person name="Ming Y."/>
            <person name="Chen Y."/>
            <person name="Zheng Y."/>
            <person name="Kuraku S."/>
            <person name="Pignatelli M."/>
            <person name="Herrero J."/>
            <person name="Beal K."/>
            <person name="Nozawa M."/>
            <person name="Li Q."/>
            <person name="Wang J."/>
            <person name="Zhang H."/>
            <person name="Yu L."/>
            <person name="Shigenobu S."/>
            <person name="Wang J."/>
            <person name="Liu J."/>
            <person name="Flicek P."/>
            <person name="Searle S."/>
            <person name="Wang J."/>
            <person name="Kuratani S."/>
            <person name="Yin Y."/>
            <person name="Aken B."/>
            <person name="Zhang G."/>
            <person name="Irie N."/>
        </authorList>
    </citation>
    <scope>NUCLEOTIDE SEQUENCE [LARGE SCALE GENOMIC DNA]</scope>
    <source>
        <strain evidence="3">Daiwa-1</strain>
    </source>
</reference>
<feature type="domain" description="DUF4209" evidence="1">
    <location>
        <begin position="138"/>
        <end position="181"/>
    </location>
</feature>
<dbReference type="Pfam" id="PF13910">
    <property type="entry name" value="DUF4209"/>
    <property type="match status" value="1"/>
</dbReference>
<reference evidence="2" key="3">
    <citation type="submission" date="2025-08" db="UniProtKB">
        <authorList>
            <consortium name="Ensembl"/>
        </authorList>
    </citation>
    <scope>IDENTIFICATION</scope>
</reference>
<accession>K7FPK8</accession>
<reference evidence="3" key="1">
    <citation type="submission" date="2011-10" db="EMBL/GenBank/DDBJ databases">
        <authorList>
            <consortium name="Soft-shell Turtle Genome Consortium"/>
        </authorList>
    </citation>
    <scope>NUCLEOTIDE SEQUENCE [LARGE SCALE GENOMIC DNA]</scope>
    <source>
        <strain evidence="3">Daiwa-1</strain>
    </source>
</reference>
<sequence length="614" mass="70787">MSIVEPVATCLSPAVHYMVCKLGFEIKESLSVNSIVYENGEVCWKTITELVYCLESDQSVDYIKSVQLLGPLCESVHLHLQSLTMEQFKLQYLLWFQWTNHTELLLEVFAALQSTEATAIALSLMKLTSCLERALGDMNVLRVFIGSPCGLNLRNILWHGFASPQEIPAKYCSVLLFLTAGLGQLLRRFLLQTETILIHRPYIVFPNVGELDIFPDLNHEALSLTEELAKISSFVLKTMLPFWVAALTAFRQHRYADCVILLLPQLETGLRLLFTTVNKCPNRLLTAESSSLYTTFDEMLTKQLSDKEINQLPLILGEPAMEFLWDFLNHQEGPRVRDHLSHEEEELSELKEHTVIKPLISCASCYHSRFHPVARLKKQVLECMKSICSWPELPVVPEEQIQEITGLERSADTSPCISVTTEILSQLQNYLPQNCFILNDPVNNLLTEKLLIELCNTHICTLYCPRSVLEILVLLRKISTQCHQVSDQVIASSEMKYKQWINKMLRSRQRHNYLRMLNSIKFLSPVLRLILILMTLELISIHTVCEKNPYDYQQYLKFLKSVLQYTENLVTYTSPEKNKWDESLELTHKTLIKIRTFNERKQTLMQLATQIKLF</sequence>
<dbReference type="Ensembl" id="ENSPSIT00000010019.1">
    <property type="protein sequence ID" value="ENSPSIP00000009968.1"/>
    <property type="gene ID" value="ENSPSIG00000008956.1"/>
</dbReference>
<dbReference type="AlphaFoldDB" id="K7FPK8"/>
<keyword evidence="3" id="KW-1185">Reference proteome</keyword>
<proteinExistence type="predicted"/>
<evidence type="ECO:0000313" key="3">
    <source>
        <dbReference type="Proteomes" id="UP000007267"/>
    </source>
</evidence>